<dbReference type="SUPFAM" id="SSF81901">
    <property type="entry name" value="HCP-like"/>
    <property type="match status" value="1"/>
</dbReference>
<accession>A0A923KLC1</accession>
<reference evidence="2" key="1">
    <citation type="submission" date="2020-08" db="EMBL/GenBank/DDBJ databases">
        <title>Novel species isolated from subtropical streams in China.</title>
        <authorList>
            <person name="Lu H."/>
        </authorList>
    </citation>
    <scope>NUCLEOTIDE SEQUENCE</scope>
    <source>
        <strain evidence="2">LX22W</strain>
    </source>
</reference>
<gene>
    <name evidence="2" type="ORF">H8K36_09900</name>
</gene>
<keyword evidence="3" id="KW-1185">Reference proteome</keyword>
<dbReference type="RefSeq" id="WP_186915826.1">
    <property type="nucleotide sequence ID" value="NZ_JACOFZ010000002.1"/>
</dbReference>
<evidence type="ECO:0000313" key="3">
    <source>
        <dbReference type="Proteomes" id="UP000627446"/>
    </source>
</evidence>
<comment type="caution">
    <text evidence="2">The sequence shown here is derived from an EMBL/GenBank/DDBJ whole genome shotgun (WGS) entry which is preliminary data.</text>
</comment>
<dbReference type="SMART" id="SM00671">
    <property type="entry name" value="SEL1"/>
    <property type="match status" value="5"/>
</dbReference>
<dbReference type="InterPro" id="IPR011990">
    <property type="entry name" value="TPR-like_helical_dom_sf"/>
</dbReference>
<dbReference type="PANTHER" id="PTHR43628:SF1">
    <property type="entry name" value="CHITIN SYNTHASE REGULATORY FACTOR 2-RELATED"/>
    <property type="match status" value="1"/>
</dbReference>
<protein>
    <submittedName>
        <fullName evidence="2">Sel1 repeat family protein</fullName>
    </submittedName>
</protein>
<dbReference type="InterPro" id="IPR052945">
    <property type="entry name" value="Mitotic_Regulator"/>
</dbReference>
<evidence type="ECO:0000256" key="1">
    <source>
        <dbReference type="SAM" id="SignalP"/>
    </source>
</evidence>
<dbReference type="Gene3D" id="1.25.40.10">
    <property type="entry name" value="Tetratricopeptide repeat domain"/>
    <property type="match status" value="2"/>
</dbReference>
<name>A0A923KLC1_9BURK</name>
<dbReference type="PANTHER" id="PTHR43628">
    <property type="entry name" value="ACTIVATOR OF C KINASE PROTEIN 1-RELATED"/>
    <property type="match status" value="1"/>
</dbReference>
<proteinExistence type="predicted"/>
<keyword evidence="1" id="KW-0732">Signal</keyword>
<feature type="signal peptide" evidence="1">
    <location>
        <begin position="1"/>
        <end position="22"/>
    </location>
</feature>
<dbReference type="Pfam" id="PF08238">
    <property type="entry name" value="Sel1"/>
    <property type="match status" value="5"/>
</dbReference>
<dbReference type="EMBL" id="JACOFZ010000002">
    <property type="protein sequence ID" value="MBC3881685.1"/>
    <property type="molecule type" value="Genomic_DNA"/>
</dbReference>
<evidence type="ECO:0000313" key="2">
    <source>
        <dbReference type="EMBL" id="MBC3881685.1"/>
    </source>
</evidence>
<dbReference type="InterPro" id="IPR006597">
    <property type="entry name" value="Sel1-like"/>
</dbReference>
<organism evidence="2 3">
    <name type="scientific">Undibacterium nitidum</name>
    <dbReference type="NCBI Taxonomy" id="2762298"/>
    <lineage>
        <taxon>Bacteria</taxon>
        <taxon>Pseudomonadati</taxon>
        <taxon>Pseudomonadota</taxon>
        <taxon>Betaproteobacteria</taxon>
        <taxon>Burkholderiales</taxon>
        <taxon>Oxalobacteraceae</taxon>
        <taxon>Undibacterium</taxon>
    </lineage>
</organism>
<dbReference type="Proteomes" id="UP000627446">
    <property type="component" value="Unassembled WGS sequence"/>
</dbReference>
<feature type="chain" id="PRO_5037390424" evidence="1">
    <location>
        <begin position="23"/>
        <end position="224"/>
    </location>
</feature>
<sequence>MKSFLLLLLSLGFSTASQLAQADDFSDGVALYEQRDFPAAAAAFKKAADQGKSDAQFNLGLMYLNGEGVAQNYVEAKALFEKAAQQNNVRAQVNLGRMYAKAKGVAPNYGMAVYWFNKAVELGYADAQYSLGVLYVSGIGVSRDYDRARDLFSKAAEQKNASAQYQIGLMYFKGKGVAIDKVAALKWLILAGDYDDAVTYRKYVESQLSKEEIEEAKAEAAQKQ</sequence>
<dbReference type="AlphaFoldDB" id="A0A923KLC1"/>